<dbReference type="InterPro" id="IPR003786">
    <property type="entry name" value="FdhD"/>
</dbReference>
<dbReference type="Proteomes" id="UP000185192">
    <property type="component" value="Unassembled WGS sequence"/>
</dbReference>
<comment type="caution">
    <text evidence="3">Lacks conserved residue(s) required for the propagation of feature annotation.</text>
</comment>
<accession>A0A1N6D9P7</accession>
<dbReference type="GO" id="GO:0006777">
    <property type="term" value="P:Mo-molybdopterin cofactor biosynthetic process"/>
    <property type="evidence" value="ECO:0007669"/>
    <property type="project" value="UniProtKB-UniRule"/>
</dbReference>
<dbReference type="STRING" id="1123272.SAMN02745824_1725"/>
<comment type="function">
    <text evidence="3">Required for formate dehydrogenase (FDH) activity. Acts as a sulfur carrier protein that transfers sulfur from IscS to the molybdenum cofactor prior to its insertion into FDH.</text>
</comment>
<dbReference type="OrthoDB" id="3197277at2"/>
<dbReference type="Gene3D" id="3.40.140.10">
    <property type="entry name" value="Cytidine Deaminase, domain 2"/>
    <property type="match status" value="1"/>
</dbReference>
<dbReference type="AlphaFoldDB" id="A0A1N6D9P7"/>
<dbReference type="GO" id="GO:0097163">
    <property type="term" value="F:sulfur carrier activity"/>
    <property type="evidence" value="ECO:0007669"/>
    <property type="project" value="UniProtKB-UniRule"/>
</dbReference>
<dbReference type="PIRSF" id="PIRSF015626">
    <property type="entry name" value="FdhD"/>
    <property type="match status" value="1"/>
</dbReference>
<dbReference type="PANTHER" id="PTHR30592:SF1">
    <property type="entry name" value="SULFUR CARRIER PROTEIN FDHD"/>
    <property type="match status" value="1"/>
</dbReference>
<sequence>MENSPRATGSDTAETVEARRIYSDDKSDEKIQRKIAIEAPISVEFNGIGYAVMMATPSHLRDFVIGFATSEKLIEHPDQLSAIDISAVETGWIIRANIVAEKAEVVFERARTRVAESSCGLCGIENLEVVGRPLPPVPHHQPIADDHIFRALAALTDHQQINADTGGVHAAAWVDENGAIGCVREDVGRHNALDKLIGAMSLENLPLSSGFILTTSRCSYEIVEKSVVAGATTLVTISVPTSLAIARAKFCGLSLVSLARSDSALRFLCS</sequence>
<evidence type="ECO:0000256" key="1">
    <source>
        <dbReference type="ARBA" id="ARBA00022490"/>
    </source>
</evidence>
<dbReference type="PANTHER" id="PTHR30592">
    <property type="entry name" value="FORMATE DEHYDROGENASE"/>
    <property type="match status" value="1"/>
</dbReference>
<keyword evidence="2 3" id="KW-0501">Molybdenum cofactor biosynthesis</keyword>
<keyword evidence="5" id="KW-1185">Reference proteome</keyword>
<evidence type="ECO:0000256" key="3">
    <source>
        <dbReference type="HAMAP-Rule" id="MF_00187"/>
    </source>
</evidence>
<comment type="similarity">
    <text evidence="3">Belongs to the FdhD family.</text>
</comment>
<proteinExistence type="inferred from homology"/>
<gene>
    <name evidence="3" type="primary">fdhD</name>
    <name evidence="4" type="ORF">SAMN02745824_1725</name>
</gene>
<dbReference type="Pfam" id="PF02634">
    <property type="entry name" value="FdhD-NarQ"/>
    <property type="match status" value="1"/>
</dbReference>
<organism evidence="4 5">
    <name type="scientific">Parasphingorhabdus marina DSM 22363</name>
    <dbReference type="NCBI Taxonomy" id="1123272"/>
    <lineage>
        <taxon>Bacteria</taxon>
        <taxon>Pseudomonadati</taxon>
        <taxon>Pseudomonadota</taxon>
        <taxon>Alphaproteobacteria</taxon>
        <taxon>Sphingomonadales</taxon>
        <taxon>Sphingomonadaceae</taxon>
        <taxon>Parasphingorhabdus</taxon>
    </lineage>
</organism>
<dbReference type="EMBL" id="FSQW01000001">
    <property type="protein sequence ID" value="SIN67414.1"/>
    <property type="molecule type" value="Genomic_DNA"/>
</dbReference>
<dbReference type="RefSeq" id="WP_084192580.1">
    <property type="nucleotide sequence ID" value="NZ_FSQW01000001.1"/>
</dbReference>
<dbReference type="GO" id="GO:0005737">
    <property type="term" value="C:cytoplasm"/>
    <property type="evidence" value="ECO:0007669"/>
    <property type="project" value="UniProtKB-SubCell"/>
</dbReference>
<evidence type="ECO:0000313" key="4">
    <source>
        <dbReference type="EMBL" id="SIN67414.1"/>
    </source>
</evidence>
<name>A0A1N6D9P7_9SPHN</name>
<protein>
    <recommendedName>
        <fullName evidence="3">Sulfur carrier protein FdhD</fullName>
    </recommendedName>
</protein>
<reference evidence="5" key="1">
    <citation type="submission" date="2016-11" db="EMBL/GenBank/DDBJ databases">
        <authorList>
            <person name="Varghese N."/>
            <person name="Submissions S."/>
        </authorList>
    </citation>
    <scope>NUCLEOTIDE SEQUENCE [LARGE SCALE GENOMIC DNA]</scope>
    <source>
        <strain evidence="5">DSM 22363</strain>
    </source>
</reference>
<dbReference type="HAMAP" id="MF_00187">
    <property type="entry name" value="FdhD"/>
    <property type="match status" value="1"/>
</dbReference>
<dbReference type="InterPro" id="IPR016193">
    <property type="entry name" value="Cytidine_deaminase-like"/>
</dbReference>
<keyword evidence="1 3" id="KW-0963">Cytoplasm</keyword>
<dbReference type="GO" id="GO:0016783">
    <property type="term" value="F:sulfurtransferase activity"/>
    <property type="evidence" value="ECO:0007669"/>
    <property type="project" value="InterPro"/>
</dbReference>
<comment type="subcellular location">
    <subcellularLocation>
        <location evidence="3">Cytoplasm</location>
    </subcellularLocation>
</comment>
<dbReference type="Gene3D" id="3.10.20.10">
    <property type="match status" value="1"/>
</dbReference>
<dbReference type="NCBIfam" id="TIGR00129">
    <property type="entry name" value="fdhD_narQ"/>
    <property type="match status" value="1"/>
</dbReference>
<evidence type="ECO:0000313" key="5">
    <source>
        <dbReference type="Proteomes" id="UP000185192"/>
    </source>
</evidence>
<feature type="active site" description="Cysteine persulfide intermediate" evidence="3">
    <location>
        <position position="119"/>
    </location>
</feature>
<dbReference type="SUPFAM" id="SSF53927">
    <property type="entry name" value="Cytidine deaminase-like"/>
    <property type="match status" value="1"/>
</dbReference>
<evidence type="ECO:0000256" key="2">
    <source>
        <dbReference type="ARBA" id="ARBA00023150"/>
    </source>
</evidence>